<dbReference type="Proteomes" id="UP000295560">
    <property type="component" value="Unassembled WGS sequence"/>
</dbReference>
<dbReference type="NCBIfam" id="NF007640">
    <property type="entry name" value="PRK10307.1"/>
    <property type="match status" value="1"/>
</dbReference>
<dbReference type="CDD" id="cd03794">
    <property type="entry name" value="GT4_WbuB-like"/>
    <property type="match status" value="1"/>
</dbReference>
<dbReference type="PANTHER" id="PTHR45947:SF3">
    <property type="entry name" value="SULFOQUINOVOSYL TRANSFERASE SQD2"/>
    <property type="match status" value="1"/>
</dbReference>
<sequence>MLRVVVLGLNYQPEEAGIAPYTSGMARFLADAGHDVHVITSHPHYPAWKVADGYGGRRMEETDGRIRVTRLWHPVPSNPGGRSRVVAEAVFSAHASLVRSPKPDVVVAVSPALLTVGAALLRRYCARARLGVVVQDFYGRAIAETGVLGGRGARLVSGLERSLLTRADGLVAIHDTFERSLVELGADRNRISVIRNWTHTQPASGDPGELRRRLGWGPDDIVALHAGNMGAKQGLENVVDAARLADERGSHLRFVLLGDGNQRKDLERHAAGLERVSFVDPLPGRDFETALEAADVLVLNERPEVVEMCVPSKLTSYFAAGRPVIAATSPRSASATEITASGGGRCVAAGDPAALLEGSETLAGDESGARAMGERGRRYAQQVLTEDAARSAYVQWVEELAAGSVDRRGKAA</sequence>
<protein>
    <submittedName>
        <fullName evidence="4">Glycosyltransferase involved in cell wall biosynthesis</fullName>
    </submittedName>
</protein>
<dbReference type="Gene3D" id="3.40.50.2000">
    <property type="entry name" value="Glycogen Phosphorylase B"/>
    <property type="match status" value="2"/>
</dbReference>
<keyword evidence="5" id="KW-1185">Reference proteome</keyword>
<keyword evidence="1" id="KW-0328">Glycosyltransferase</keyword>
<dbReference type="AlphaFoldDB" id="A0A4R1HK95"/>
<dbReference type="GO" id="GO:1901137">
    <property type="term" value="P:carbohydrate derivative biosynthetic process"/>
    <property type="evidence" value="ECO:0007669"/>
    <property type="project" value="UniProtKB-ARBA"/>
</dbReference>
<evidence type="ECO:0000256" key="2">
    <source>
        <dbReference type="ARBA" id="ARBA00022679"/>
    </source>
</evidence>
<evidence type="ECO:0000313" key="5">
    <source>
        <dbReference type="Proteomes" id="UP000295560"/>
    </source>
</evidence>
<evidence type="ECO:0000313" key="4">
    <source>
        <dbReference type="EMBL" id="TCK20935.1"/>
    </source>
</evidence>
<dbReference type="GO" id="GO:0016758">
    <property type="term" value="F:hexosyltransferase activity"/>
    <property type="evidence" value="ECO:0007669"/>
    <property type="project" value="TreeGrafter"/>
</dbReference>
<feature type="domain" description="Glycosyltransferase subfamily 4-like N-terminal" evidence="3">
    <location>
        <begin position="17"/>
        <end position="197"/>
    </location>
</feature>
<gene>
    <name evidence="4" type="ORF">EV378_4903</name>
</gene>
<name>A0A4R1HK95_PSEEN</name>
<dbReference type="SUPFAM" id="SSF53756">
    <property type="entry name" value="UDP-Glycosyltransferase/glycogen phosphorylase"/>
    <property type="match status" value="1"/>
</dbReference>
<keyword evidence="2 4" id="KW-0808">Transferase</keyword>
<dbReference type="OrthoDB" id="3180470at2"/>
<evidence type="ECO:0000256" key="1">
    <source>
        <dbReference type="ARBA" id="ARBA00022676"/>
    </source>
</evidence>
<dbReference type="EMBL" id="SMFZ01000002">
    <property type="protein sequence ID" value="TCK20935.1"/>
    <property type="molecule type" value="Genomic_DNA"/>
</dbReference>
<reference evidence="4 5" key="1">
    <citation type="submission" date="2019-03" db="EMBL/GenBank/DDBJ databases">
        <title>Sequencing the genomes of 1000 actinobacteria strains.</title>
        <authorList>
            <person name="Klenk H.-P."/>
        </authorList>
    </citation>
    <scope>NUCLEOTIDE SEQUENCE [LARGE SCALE GENOMIC DNA]</scope>
    <source>
        <strain evidence="4 5">DSM 44969</strain>
    </source>
</reference>
<dbReference type="PANTHER" id="PTHR45947">
    <property type="entry name" value="SULFOQUINOVOSYL TRANSFERASE SQD2"/>
    <property type="match status" value="1"/>
</dbReference>
<dbReference type="InterPro" id="IPR050194">
    <property type="entry name" value="Glycosyltransferase_grp1"/>
</dbReference>
<accession>A0A4R1HK95</accession>
<dbReference type="RefSeq" id="WP_132429745.1">
    <property type="nucleotide sequence ID" value="NZ_SMFZ01000002.1"/>
</dbReference>
<comment type="caution">
    <text evidence="4">The sequence shown here is derived from an EMBL/GenBank/DDBJ whole genome shotgun (WGS) entry which is preliminary data.</text>
</comment>
<evidence type="ECO:0000259" key="3">
    <source>
        <dbReference type="Pfam" id="PF13579"/>
    </source>
</evidence>
<organism evidence="4 5">
    <name type="scientific">Pseudonocardia endophytica</name>
    <dbReference type="NCBI Taxonomy" id="401976"/>
    <lineage>
        <taxon>Bacteria</taxon>
        <taxon>Bacillati</taxon>
        <taxon>Actinomycetota</taxon>
        <taxon>Actinomycetes</taxon>
        <taxon>Pseudonocardiales</taxon>
        <taxon>Pseudonocardiaceae</taxon>
        <taxon>Pseudonocardia</taxon>
    </lineage>
</organism>
<dbReference type="Pfam" id="PF13579">
    <property type="entry name" value="Glyco_trans_4_4"/>
    <property type="match status" value="1"/>
</dbReference>
<proteinExistence type="predicted"/>
<dbReference type="Pfam" id="PF13692">
    <property type="entry name" value="Glyco_trans_1_4"/>
    <property type="match status" value="1"/>
</dbReference>
<dbReference type="InterPro" id="IPR028098">
    <property type="entry name" value="Glyco_trans_4-like_N"/>
</dbReference>